<evidence type="ECO:0000256" key="4">
    <source>
        <dbReference type="ARBA" id="ARBA00023136"/>
    </source>
</evidence>
<organism evidence="8 9">
    <name type="scientific">Dictyobacter alpinus</name>
    <dbReference type="NCBI Taxonomy" id="2014873"/>
    <lineage>
        <taxon>Bacteria</taxon>
        <taxon>Bacillati</taxon>
        <taxon>Chloroflexota</taxon>
        <taxon>Ktedonobacteria</taxon>
        <taxon>Ktedonobacterales</taxon>
        <taxon>Dictyobacteraceae</taxon>
        <taxon>Dictyobacter</taxon>
    </lineage>
</organism>
<dbReference type="InterPro" id="IPR006977">
    <property type="entry name" value="Yip1_dom"/>
</dbReference>
<keyword evidence="4 6" id="KW-0472">Membrane</keyword>
<evidence type="ECO:0000256" key="1">
    <source>
        <dbReference type="ARBA" id="ARBA00004141"/>
    </source>
</evidence>
<feature type="transmembrane region" description="Helical" evidence="6">
    <location>
        <begin position="290"/>
        <end position="317"/>
    </location>
</feature>
<feature type="transmembrane region" description="Helical" evidence="6">
    <location>
        <begin position="231"/>
        <end position="252"/>
    </location>
</feature>
<protein>
    <recommendedName>
        <fullName evidence="7">Yip1 domain-containing protein</fullName>
    </recommendedName>
</protein>
<reference evidence="9" key="1">
    <citation type="submission" date="2018-12" db="EMBL/GenBank/DDBJ databases">
        <title>Tengunoibacter tsumagoiensis gen. nov., sp. nov., Dictyobacter kobayashii sp. nov., D. alpinus sp. nov., and D. joshuensis sp. nov. and description of Dictyobacteraceae fam. nov. within the order Ktedonobacterales isolated from Tengu-no-mugimeshi.</title>
        <authorList>
            <person name="Wang C.M."/>
            <person name="Zheng Y."/>
            <person name="Sakai Y."/>
            <person name="Toyoda A."/>
            <person name="Minakuchi Y."/>
            <person name="Abe K."/>
            <person name="Yokota A."/>
            <person name="Yabe S."/>
        </authorList>
    </citation>
    <scope>NUCLEOTIDE SEQUENCE [LARGE SCALE GENOMIC DNA]</scope>
    <source>
        <strain evidence="9">Uno16</strain>
    </source>
</reference>
<evidence type="ECO:0000256" key="5">
    <source>
        <dbReference type="SAM" id="MobiDB-lite"/>
    </source>
</evidence>
<proteinExistence type="predicted"/>
<accession>A0A402BBU1</accession>
<evidence type="ECO:0000313" key="8">
    <source>
        <dbReference type="EMBL" id="GCE28794.1"/>
    </source>
</evidence>
<feature type="compositionally biased region" description="Pro residues" evidence="5">
    <location>
        <begin position="24"/>
        <end position="49"/>
    </location>
</feature>
<sequence>MPEEPDANNDPASDGPQPYREYPPEPNGQPQPGTGYPPPAHTNYPPPYANYGYPPPPANANYGGYPPPNYGGYPQPPYAPYGYPPTQANGQPYAGEHSYLQPLPLWEAIKQLPKQYLRVLTKPGVATFAEEKRKAAWNIILVQLAFLAVIGALVAFATNAFVLPMLFSSTVSSMTHISKVGGTDFVVVYRNVALRSGLSAIITTPLSAFVSWSIFFGLAKLFKGQGTFLEYIYSCALITVPIHIISGLLILIPFVGFFASFALSIYMYVLLIFMTMAVHRLSGGKASLAVLLLPIIGVVLAIIGVALFFALLGAIAASMSGGR</sequence>
<evidence type="ECO:0000256" key="3">
    <source>
        <dbReference type="ARBA" id="ARBA00022989"/>
    </source>
</evidence>
<feature type="region of interest" description="Disordered" evidence="5">
    <location>
        <begin position="1"/>
        <end position="49"/>
    </location>
</feature>
<evidence type="ECO:0000313" key="9">
    <source>
        <dbReference type="Proteomes" id="UP000287171"/>
    </source>
</evidence>
<dbReference type="EMBL" id="BIFT01000001">
    <property type="protein sequence ID" value="GCE28794.1"/>
    <property type="molecule type" value="Genomic_DNA"/>
</dbReference>
<feature type="domain" description="Yip1" evidence="7">
    <location>
        <begin position="118"/>
        <end position="302"/>
    </location>
</feature>
<comment type="subcellular location">
    <subcellularLocation>
        <location evidence="1">Membrane</location>
        <topology evidence="1">Multi-pass membrane protein</topology>
    </subcellularLocation>
</comment>
<evidence type="ECO:0000256" key="2">
    <source>
        <dbReference type="ARBA" id="ARBA00022692"/>
    </source>
</evidence>
<keyword evidence="3 6" id="KW-1133">Transmembrane helix</keyword>
<dbReference type="AlphaFoldDB" id="A0A402BBU1"/>
<dbReference type="RefSeq" id="WP_126628970.1">
    <property type="nucleotide sequence ID" value="NZ_BIFT01000001.1"/>
</dbReference>
<name>A0A402BBU1_9CHLR</name>
<dbReference type="OrthoDB" id="163298at2"/>
<feature type="transmembrane region" description="Helical" evidence="6">
    <location>
        <begin position="258"/>
        <end position="278"/>
    </location>
</feature>
<feature type="transmembrane region" description="Helical" evidence="6">
    <location>
        <begin position="140"/>
        <end position="167"/>
    </location>
</feature>
<keyword evidence="9" id="KW-1185">Reference proteome</keyword>
<dbReference type="Proteomes" id="UP000287171">
    <property type="component" value="Unassembled WGS sequence"/>
</dbReference>
<evidence type="ECO:0000256" key="6">
    <source>
        <dbReference type="SAM" id="Phobius"/>
    </source>
</evidence>
<evidence type="ECO:0000259" key="7">
    <source>
        <dbReference type="Pfam" id="PF04893"/>
    </source>
</evidence>
<dbReference type="Pfam" id="PF04893">
    <property type="entry name" value="Yip1"/>
    <property type="match status" value="1"/>
</dbReference>
<keyword evidence="2 6" id="KW-0812">Transmembrane</keyword>
<feature type="transmembrane region" description="Helical" evidence="6">
    <location>
        <begin position="198"/>
        <end position="219"/>
    </location>
</feature>
<gene>
    <name evidence="8" type="ORF">KDA_42780</name>
</gene>
<comment type="caution">
    <text evidence="8">The sequence shown here is derived from an EMBL/GenBank/DDBJ whole genome shotgun (WGS) entry which is preliminary data.</text>
</comment>
<dbReference type="GO" id="GO:0016020">
    <property type="term" value="C:membrane"/>
    <property type="evidence" value="ECO:0007669"/>
    <property type="project" value="UniProtKB-SubCell"/>
</dbReference>